<reference evidence="2" key="1">
    <citation type="submission" date="2022-10" db="EMBL/GenBank/DDBJ databases">
        <authorList>
            <person name="Chen Y."/>
            <person name="Dougan E. K."/>
            <person name="Chan C."/>
            <person name="Rhodes N."/>
            <person name="Thang M."/>
        </authorList>
    </citation>
    <scope>NUCLEOTIDE SEQUENCE</scope>
</reference>
<dbReference type="EMBL" id="CAMXCT010006696">
    <property type="protein sequence ID" value="CAI4018457.1"/>
    <property type="molecule type" value="Genomic_DNA"/>
</dbReference>
<dbReference type="GO" id="GO:0016301">
    <property type="term" value="F:kinase activity"/>
    <property type="evidence" value="ECO:0007669"/>
    <property type="project" value="UniProtKB-KW"/>
</dbReference>
<accession>A0A9P1M256</accession>
<dbReference type="EMBL" id="CAMXCT030006696">
    <property type="protein sequence ID" value="CAL4805769.1"/>
    <property type="molecule type" value="Genomic_DNA"/>
</dbReference>
<reference evidence="3" key="2">
    <citation type="submission" date="2024-04" db="EMBL/GenBank/DDBJ databases">
        <authorList>
            <person name="Chen Y."/>
            <person name="Shah S."/>
            <person name="Dougan E. K."/>
            <person name="Thang M."/>
            <person name="Chan C."/>
        </authorList>
    </citation>
    <scope>NUCLEOTIDE SEQUENCE [LARGE SCALE GENOMIC DNA]</scope>
</reference>
<name>A0A9P1M256_9DINO</name>
<comment type="caution">
    <text evidence="2">The sequence shown here is derived from an EMBL/GenBank/DDBJ whole genome shotgun (WGS) entry which is preliminary data.</text>
</comment>
<evidence type="ECO:0000313" key="4">
    <source>
        <dbReference type="EMBL" id="CAL4805769.1"/>
    </source>
</evidence>
<evidence type="ECO:0000313" key="3">
    <source>
        <dbReference type="EMBL" id="CAL1171832.1"/>
    </source>
</evidence>
<feature type="region of interest" description="Disordered" evidence="1">
    <location>
        <begin position="1222"/>
        <end position="1245"/>
    </location>
</feature>
<gene>
    <name evidence="2" type="ORF">C1SCF055_LOCUS43022</name>
</gene>
<dbReference type="Proteomes" id="UP001152797">
    <property type="component" value="Unassembled WGS sequence"/>
</dbReference>
<keyword evidence="4" id="KW-0808">Transferase</keyword>
<feature type="compositionally biased region" description="Acidic residues" evidence="1">
    <location>
        <begin position="1223"/>
        <end position="1233"/>
    </location>
</feature>
<evidence type="ECO:0000313" key="2">
    <source>
        <dbReference type="EMBL" id="CAI4018457.1"/>
    </source>
</evidence>
<sequence>MAWTTIGYHAFEQRCFDELSSQDCAGNYHIDISPMRWSASPLSAISYTRKETARKLGATLTDSHEATPVKGKGLKARGGKLDVALESPNYVIWRLQTQENVAEQVVKGIIKPLHEHKGFDMHRPFQPFVPLDLPGKWKVDLVSASIQPSFPVPHSLTFGSTEKDLPCTYYLAMPPECLPLKELLHVKRALPLLKLLLQNERDEDMKVLLQNCCNLTGDYIGVPLVASHITAMTLGFFAYKPLQSVGGQESDCLHLLRFSTKDLLDTLPPHSSPLCSFWLINPIGLTRMIENQEVGLLVNTFKMKVSLTAKYKTQMDLVEHHEKMRLQGRKRRLEDDVARLEAELCERKAEVEQVAKKLCPLPEPIAEPGSSELVKSNLPKKYSPAKEMYKASPLDISADAKEKDASGYKAPWTSELCQVSMQVNGLYEASGLVLWLRTGVYSAGISRDISPGDVAFSALRKFEADYFSKDVALNAFITRGPKKQRQQKPRLIWPITMVCGVEASSDIENRMHFDSCLNTAGCHFVIWSWYVAIFHALLKNDKEWLDLLWEVGRSVTIQVRLCPSETDWALARNHASECLKSIKDAALSATFIDFAHLVKLLNIQQVSDGTHHKLRFNNASYNASMHRAAMGILTLINDGPEFEASMRKLELAYGRDLLSNAYSKLNRLQQIAKGAATAAQASPSGTAQNSGKVAGWLVGMLHLALRLGLINPTKATEAWLLGDRKHGTHGYWQACIVALEAFDFLMPLQNKMPDAESKRCANALLRILDPEVCWADFLQGQMSACTDVVIQEEEDEIAAPAAEQPELSALDTLKADFNKATGALLELLLELMQGKHMDDCRSLSQDNVKLSHAVSEAAQAAQKEQKGCETKPLELIKCLCLVVQSFDTSTKSVSISTSLPAQSLIQTLTPSGSTEEEVVARERVWKQVQAERRKFITFSVVSKLAKDTLQAALRGSGKVWSHSGQLNSSHRLIFASADLATETGDEPWMQPSPPQAAQWNSEDIVLSQTQTEEIFIIYTGGCVPRAGRTRRVPLSSRKVETAAIRFPAVRSKLKTAKKENFTSCGEATTFQNTYSGVAFRPASELPLITCAEKAKIFTAAAPAVPAAPQAWQDAHTNDVPLFWQEGKPINFYLAILDEFKVKAVFDVTAGSGAMMEACITRGVHYHGLCLNREHMQWLQGVADRAACGLISIQGSTLHSEELGKSVRQYFADVLQNLIPPDANAEEELAEPESDEGRSAAPALLA</sequence>
<keyword evidence="5" id="KW-1185">Reference proteome</keyword>
<dbReference type="EMBL" id="CAMXCT020006696">
    <property type="protein sequence ID" value="CAL1171832.1"/>
    <property type="molecule type" value="Genomic_DNA"/>
</dbReference>
<dbReference type="AlphaFoldDB" id="A0A9P1M256"/>
<keyword evidence="4" id="KW-0418">Kinase</keyword>
<protein>
    <submittedName>
        <fullName evidence="4">Cyclin-dependent kinase-like 4</fullName>
    </submittedName>
</protein>
<evidence type="ECO:0000313" key="5">
    <source>
        <dbReference type="Proteomes" id="UP001152797"/>
    </source>
</evidence>
<proteinExistence type="predicted"/>
<organism evidence="2">
    <name type="scientific">Cladocopium goreaui</name>
    <dbReference type="NCBI Taxonomy" id="2562237"/>
    <lineage>
        <taxon>Eukaryota</taxon>
        <taxon>Sar</taxon>
        <taxon>Alveolata</taxon>
        <taxon>Dinophyceae</taxon>
        <taxon>Suessiales</taxon>
        <taxon>Symbiodiniaceae</taxon>
        <taxon>Cladocopium</taxon>
    </lineage>
</organism>
<evidence type="ECO:0000256" key="1">
    <source>
        <dbReference type="SAM" id="MobiDB-lite"/>
    </source>
</evidence>